<dbReference type="EMBL" id="CP059273">
    <property type="protein sequence ID" value="QLQ82172.1"/>
    <property type="molecule type" value="Genomic_DNA"/>
</dbReference>
<feature type="compositionally biased region" description="Basic residues" evidence="1">
    <location>
        <begin position="305"/>
        <end position="322"/>
    </location>
</feature>
<keyword evidence="3" id="KW-1185">Reference proteome</keyword>
<organism evidence="2 3">
    <name type="scientific">Torulaspora globosa</name>
    <dbReference type="NCBI Taxonomy" id="48254"/>
    <lineage>
        <taxon>Eukaryota</taxon>
        <taxon>Fungi</taxon>
        <taxon>Dikarya</taxon>
        <taxon>Ascomycota</taxon>
        <taxon>Saccharomycotina</taxon>
        <taxon>Saccharomycetes</taxon>
        <taxon>Saccharomycetales</taxon>
        <taxon>Saccharomycetaceae</taxon>
        <taxon>Torulaspora</taxon>
    </lineage>
</organism>
<dbReference type="OrthoDB" id="4063724at2759"/>
<reference evidence="2 3" key="1">
    <citation type="submission" date="2020-06" db="EMBL/GenBank/DDBJ databases">
        <title>The yeast mating-type switching endonuclease HO is a domesticated member of an unorthodox homing genetic element family.</title>
        <authorList>
            <person name="Coughlan A.Y."/>
            <person name="Lombardi L."/>
            <person name="Braun-Galleani S."/>
            <person name="Martos A.R."/>
            <person name="Galeote V."/>
            <person name="Bigey F."/>
            <person name="Dequin S."/>
            <person name="Byrne K.P."/>
            <person name="Wolfe K.H."/>
        </authorList>
    </citation>
    <scope>NUCLEOTIDE SEQUENCE [LARGE SCALE GENOMIC DNA]</scope>
    <source>
        <strain evidence="2 3">CBS2947</strain>
    </source>
</reference>
<feature type="region of interest" description="Disordered" evidence="1">
    <location>
        <begin position="239"/>
        <end position="322"/>
    </location>
</feature>
<sequence>MELEALGPLLLAKDVNIDWLRSKVNDQDCLYCRLVISLDTLLFCFVPLLDKQPYVAVLSPQDLEEQSRNQGFLESSIDQIHAALREETFNPLSVLTFQRHDDMIEILVNLSTALKLSLKATIVDNDPSISTVILRRLLDDILDGSYLLGRLVSSRTKLLDSKDRAIELLKENLEELGDKQTLNRWAPKGSINYQALQRYDEDEVKKTTFARINETAGSEGPLKDAETAELVLKLRQEMKQYKNSSSKRPAKKKAIRMPSDFAPPVQLDAEQEASIKLEQLPSLVKEESPVAGDTASSGRESSKSPSKKRKFRRVKITKKSSA</sequence>
<protein>
    <submittedName>
        <fullName evidence="2">Uncharacterized protein</fullName>
    </submittedName>
</protein>
<evidence type="ECO:0000313" key="2">
    <source>
        <dbReference type="EMBL" id="QLQ82172.1"/>
    </source>
</evidence>
<name>A0A7H9I089_9SACH</name>
<proteinExistence type="predicted"/>
<evidence type="ECO:0000313" key="3">
    <source>
        <dbReference type="Proteomes" id="UP000510647"/>
    </source>
</evidence>
<dbReference type="Proteomes" id="UP000510647">
    <property type="component" value="Chromosome 7"/>
</dbReference>
<accession>A0A7H9I089</accession>
<gene>
    <name evidence="2" type="ORF">HG537_0G04270</name>
</gene>
<dbReference type="AlphaFoldDB" id="A0A7H9I089"/>
<evidence type="ECO:0000256" key="1">
    <source>
        <dbReference type="SAM" id="MobiDB-lite"/>
    </source>
</evidence>